<evidence type="ECO:0000313" key="3">
    <source>
        <dbReference type="Proteomes" id="UP001487740"/>
    </source>
</evidence>
<feature type="compositionally biased region" description="Polar residues" evidence="1">
    <location>
        <begin position="1"/>
        <end position="12"/>
    </location>
</feature>
<evidence type="ECO:0000313" key="2">
    <source>
        <dbReference type="EMBL" id="KAK8374972.1"/>
    </source>
</evidence>
<dbReference type="EMBL" id="JARAKH010000161">
    <property type="protein sequence ID" value="KAK8374972.1"/>
    <property type="molecule type" value="Genomic_DNA"/>
</dbReference>
<dbReference type="AlphaFoldDB" id="A0AAW0SJS1"/>
<protein>
    <submittedName>
        <fullName evidence="2">Uncharacterized protein</fullName>
    </submittedName>
</protein>
<comment type="caution">
    <text evidence="2">The sequence shown here is derived from an EMBL/GenBank/DDBJ whole genome shotgun (WGS) entry which is preliminary data.</text>
</comment>
<organism evidence="2 3">
    <name type="scientific">Scylla paramamosain</name>
    <name type="common">Mud crab</name>
    <dbReference type="NCBI Taxonomy" id="85552"/>
    <lineage>
        <taxon>Eukaryota</taxon>
        <taxon>Metazoa</taxon>
        <taxon>Ecdysozoa</taxon>
        <taxon>Arthropoda</taxon>
        <taxon>Crustacea</taxon>
        <taxon>Multicrustacea</taxon>
        <taxon>Malacostraca</taxon>
        <taxon>Eumalacostraca</taxon>
        <taxon>Eucarida</taxon>
        <taxon>Decapoda</taxon>
        <taxon>Pleocyemata</taxon>
        <taxon>Brachyura</taxon>
        <taxon>Eubrachyura</taxon>
        <taxon>Portunoidea</taxon>
        <taxon>Portunidae</taxon>
        <taxon>Portuninae</taxon>
        <taxon>Scylla</taxon>
    </lineage>
</organism>
<keyword evidence="3" id="KW-1185">Reference proteome</keyword>
<dbReference type="Proteomes" id="UP001487740">
    <property type="component" value="Unassembled WGS sequence"/>
</dbReference>
<accession>A0AAW0SJS1</accession>
<name>A0AAW0SJS1_SCYPA</name>
<proteinExistence type="predicted"/>
<sequence length="179" mass="20037">METPSPTSNHKPGQTHPLQHPIRSSPFLTQALLIGSGTPESLYENRFDIHRKLPQYSPACSSVSKPREAPTRSWQPPAQPRVCWGGEERQRKEGLSPNKPHQNRRGATRRGDLWQHGERTAEMYAGSPPCPVLPCPALPMALLETIVKKSFCHGAVCLPQHWSSPTRCLVYVTPKSHLR</sequence>
<evidence type="ECO:0000256" key="1">
    <source>
        <dbReference type="SAM" id="MobiDB-lite"/>
    </source>
</evidence>
<reference evidence="2 3" key="1">
    <citation type="submission" date="2023-03" db="EMBL/GenBank/DDBJ databases">
        <title>High-quality genome of Scylla paramamosain provides insights in environmental adaptation.</title>
        <authorList>
            <person name="Zhang L."/>
        </authorList>
    </citation>
    <scope>NUCLEOTIDE SEQUENCE [LARGE SCALE GENOMIC DNA]</scope>
    <source>
        <strain evidence="2">LZ_2023a</strain>
        <tissue evidence="2">Muscle</tissue>
    </source>
</reference>
<feature type="region of interest" description="Disordered" evidence="1">
    <location>
        <begin position="1"/>
        <end position="24"/>
    </location>
</feature>
<feature type="region of interest" description="Disordered" evidence="1">
    <location>
        <begin position="58"/>
        <end position="115"/>
    </location>
</feature>
<gene>
    <name evidence="2" type="ORF">O3P69_018960</name>
</gene>